<dbReference type="CDD" id="cd00090">
    <property type="entry name" value="HTH_ARSR"/>
    <property type="match status" value="1"/>
</dbReference>
<keyword evidence="6" id="KW-1185">Reference proteome</keyword>
<reference evidence="6" key="1">
    <citation type="journal article" date="2019" name="Int. J. Syst. Evol. Microbiol.">
        <title>The Global Catalogue of Microorganisms (GCM) 10K type strain sequencing project: providing services to taxonomists for standard genome sequencing and annotation.</title>
        <authorList>
            <consortium name="The Broad Institute Genomics Platform"/>
            <consortium name="The Broad Institute Genome Sequencing Center for Infectious Disease"/>
            <person name="Wu L."/>
            <person name="Ma J."/>
        </authorList>
    </citation>
    <scope>NUCLEOTIDE SEQUENCE [LARGE SCALE GENOMIC DNA]</scope>
    <source>
        <strain evidence="6">CGMCC-1.15741</strain>
    </source>
</reference>
<keyword evidence="1" id="KW-0805">Transcription regulation</keyword>
<dbReference type="PANTHER" id="PTHR43132">
    <property type="entry name" value="ARSENICAL RESISTANCE OPERON REPRESSOR ARSR-RELATED"/>
    <property type="match status" value="1"/>
</dbReference>
<dbReference type="RefSeq" id="WP_377375129.1">
    <property type="nucleotide sequence ID" value="NZ_JBHSSW010000003.1"/>
</dbReference>
<evidence type="ECO:0000313" key="6">
    <source>
        <dbReference type="Proteomes" id="UP001596303"/>
    </source>
</evidence>
<dbReference type="PRINTS" id="PR00778">
    <property type="entry name" value="HTHARSR"/>
</dbReference>
<dbReference type="InterPro" id="IPR036390">
    <property type="entry name" value="WH_DNA-bd_sf"/>
</dbReference>
<dbReference type="PROSITE" id="PS50987">
    <property type="entry name" value="HTH_ARSR_2"/>
    <property type="match status" value="1"/>
</dbReference>
<feature type="domain" description="HTH arsR-type" evidence="4">
    <location>
        <begin position="1"/>
        <end position="95"/>
    </location>
</feature>
<dbReference type="EMBL" id="JBHSSW010000003">
    <property type="protein sequence ID" value="MFC6196975.1"/>
    <property type="molecule type" value="Genomic_DNA"/>
</dbReference>
<comment type="caution">
    <text evidence="5">The sequence shown here is derived from an EMBL/GenBank/DDBJ whole genome shotgun (WGS) entry which is preliminary data.</text>
</comment>
<dbReference type="Gene3D" id="1.10.10.10">
    <property type="entry name" value="Winged helix-like DNA-binding domain superfamily/Winged helix DNA-binding domain"/>
    <property type="match status" value="1"/>
</dbReference>
<evidence type="ECO:0000256" key="2">
    <source>
        <dbReference type="ARBA" id="ARBA00023125"/>
    </source>
</evidence>
<gene>
    <name evidence="5" type="ORF">ACFQDM_02745</name>
</gene>
<name>A0ABW1S5T9_9PROT</name>
<sequence>MNDLMAAKAFDALGHASRVAVLRMLVQAGCNGLNVSQLREALDIPASTLAHHLKTLTDTGLVVQEKDGREIMSCACYEKIRQLNAFLMEDCCRGAFKESEEA</sequence>
<dbReference type="Proteomes" id="UP001596303">
    <property type="component" value="Unassembled WGS sequence"/>
</dbReference>
<dbReference type="SMART" id="SM00418">
    <property type="entry name" value="HTH_ARSR"/>
    <property type="match status" value="1"/>
</dbReference>
<protein>
    <submittedName>
        <fullName evidence="5">ArsR/SmtB family transcription factor</fullName>
    </submittedName>
</protein>
<proteinExistence type="predicted"/>
<dbReference type="Pfam" id="PF12840">
    <property type="entry name" value="HTH_20"/>
    <property type="match status" value="1"/>
</dbReference>
<dbReference type="InterPro" id="IPR051011">
    <property type="entry name" value="Metal_resp_trans_reg"/>
</dbReference>
<keyword evidence="2" id="KW-0238">DNA-binding</keyword>
<dbReference type="InterPro" id="IPR001845">
    <property type="entry name" value="HTH_ArsR_DNA-bd_dom"/>
</dbReference>
<dbReference type="NCBIfam" id="NF033788">
    <property type="entry name" value="HTH_metalloreg"/>
    <property type="match status" value="1"/>
</dbReference>
<accession>A0ABW1S5T9</accession>
<dbReference type="SUPFAM" id="SSF46785">
    <property type="entry name" value="Winged helix' DNA-binding domain"/>
    <property type="match status" value="1"/>
</dbReference>
<keyword evidence="3" id="KW-0804">Transcription</keyword>
<evidence type="ECO:0000313" key="5">
    <source>
        <dbReference type="EMBL" id="MFC6196975.1"/>
    </source>
</evidence>
<evidence type="ECO:0000256" key="3">
    <source>
        <dbReference type="ARBA" id="ARBA00023163"/>
    </source>
</evidence>
<dbReference type="InterPro" id="IPR011991">
    <property type="entry name" value="ArsR-like_HTH"/>
</dbReference>
<organism evidence="5 6">
    <name type="scientific">Ponticaulis profundi</name>
    <dbReference type="NCBI Taxonomy" id="2665222"/>
    <lineage>
        <taxon>Bacteria</taxon>
        <taxon>Pseudomonadati</taxon>
        <taxon>Pseudomonadota</taxon>
        <taxon>Alphaproteobacteria</taxon>
        <taxon>Hyphomonadales</taxon>
        <taxon>Hyphomonadaceae</taxon>
        <taxon>Ponticaulis</taxon>
    </lineage>
</organism>
<evidence type="ECO:0000256" key="1">
    <source>
        <dbReference type="ARBA" id="ARBA00023015"/>
    </source>
</evidence>
<evidence type="ECO:0000259" key="4">
    <source>
        <dbReference type="PROSITE" id="PS50987"/>
    </source>
</evidence>
<dbReference type="PANTHER" id="PTHR43132:SF2">
    <property type="entry name" value="ARSENICAL RESISTANCE OPERON REPRESSOR ARSR-RELATED"/>
    <property type="match status" value="1"/>
</dbReference>
<dbReference type="InterPro" id="IPR036388">
    <property type="entry name" value="WH-like_DNA-bd_sf"/>
</dbReference>